<protein>
    <submittedName>
        <fullName evidence="6">SCPL49 protein</fullName>
    </submittedName>
</protein>
<evidence type="ECO:0000313" key="6">
    <source>
        <dbReference type="EMBL" id="CAE7483560.1"/>
    </source>
</evidence>
<dbReference type="InterPro" id="IPR001563">
    <property type="entry name" value="Peptidase_S10"/>
</dbReference>
<name>A0A812SL01_9DINO</name>
<organism evidence="6 7">
    <name type="scientific">Symbiodinium necroappetens</name>
    <dbReference type="NCBI Taxonomy" id="1628268"/>
    <lineage>
        <taxon>Eukaryota</taxon>
        <taxon>Sar</taxon>
        <taxon>Alveolata</taxon>
        <taxon>Dinophyceae</taxon>
        <taxon>Suessiales</taxon>
        <taxon>Symbiodiniaceae</taxon>
        <taxon>Symbiodinium</taxon>
    </lineage>
</organism>
<accession>A0A812SL01</accession>
<evidence type="ECO:0000256" key="3">
    <source>
        <dbReference type="ARBA" id="ARBA00022670"/>
    </source>
</evidence>
<dbReference type="GO" id="GO:0006508">
    <property type="term" value="P:proteolysis"/>
    <property type="evidence" value="ECO:0007669"/>
    <property type="project" value="UniProtKB-KW"/>
</dbReference>
<feature type="non-terminal residue" evidence="6">
    <location>
        <position position="1"/>
    </location>
</feature>
<comment type="caution">
    <text evidence="6">The sequence shown here is derived from an EMBL/GenBank/DDBJ whole genome shotgun (WGS) entry which is preliminary data.</text>
</comment>
<dbReference type="PANTHER" id="PTHR11802:SF113">
    <property type="entry name" value="SERINE CARBOXYPEPTIDASE CTSA-4.1"/>
    <property type="match status" value="1"/>
</dbReference>
<keyword evidence="2" id="KW-0121">Carboxypeptidase</keyword>
<comment type="similarity">
    <text evidence="1">Belongs to the peptidase S10 family.</text>
</comment>
<evidence type="ECO:0000256" key="5">
    <source>
        <dbReference type="ARBA" id="ARBA00023180"/>
    </source>
</evidence>
<dbReference type="OrthoDB" id="443950at2759"/>
<evidence type="ECO:0000256" key="2">
    <source>
        <dbReference type="ARBA" id="ARBA00022645"/>
    </source>
</evidence>
<keyword evidence="4" id="KW-0378">Hydrolase</keyword>
<dbReference type="Pfam" id="PF18143">
    <property type="entry name" value="HAD_SAK_2"/>
    <property type="match status" value="1"/>
</dbReference>
<dbReference type="InterPro" id="IPR029058">
    <property type="entry name" value="AB_hydrolase_fold"/>
</dbReference>
<feature type="non-terminal residue" evidence="6">
    <location>
        <position position="323"/>
    </location>
</feature>
<dbReference type="AlphaFoldDB" id="A0A812SL01"/>
<dbReference type="PANTHER" id="PTHR11802">
    <property type="entry name" value="SERINE PROTEASE FAMILY S10 SERINE CARBOXYPEPTIDASE"/>
    <property type="match status" value="1"/>
</dbReference>
<dbReference type="GO" id="GO:0004185">
    <property type="term" value="F:serine-type carboxypeptidase activity"/>
    <property type="evidence" value="ECO:0007669"/>
    <property type="project" value="InterPro"/>
</dbReference>
<reference evidence="6" key="1">
    <citation type="submission" date="2021-02" db="EMBL/GenBank/DDBJ databases">
        <authorList>
            <person name="Dougan E. K."/>
            <person name="Rhodes N."/>
            <person name="Thang M."/>
            <person name="Chan C."/>
        </authorList>
    </citation>
    <scope>NUCLEOTIDE SEQUENCE</scope>
</reference>
<dbReference type="Proteomes" id="UP000601435">
    <property type="component" value="Unassembled WGS sequence"/>
</dbReference>
<evidence type="ECO:0000313" key="7">
    <source>
        <dbReference type="Proteomes" id="UP000601435"/>
    </source>
</evidence>
<keyword evidence="3" id="KW-0645">Protease</keyword>
<proteinExistence type="inferred from homology"/>
<evidence type="ECO:0000256" key="1">
    <source>
        <dbReference type="ARBA" id="ARBA00009431"/>
    </source>
</evidence>
<keyword evidence="5" id="KW-0325">Glycoprotein</keyword>
<dbReference type="EMBL" id="CAJNJA010021894">
    <property type="protein sequence ID" value="CAE7483560.1"/>
    <property type="molecule type" value="Genomic_DNA"/>
</dbReference>
<sequence length="323" mass="35968">DQAMAQRVKEQATWKQHRFPPLPVEDPAKVIFLDVDGVLRPLTAGGFRSMMVDGEWALRAETADFISGALLSLRHIVESTGAIIVLSSEWRRDAPMREGVDNILTEYEMRPCATWTPTDLQRDMGTENPFKVQGVGFGGVKWGNRAAMTPGLRRNKHRKFVRKAMAPALLGLGLLLLAAGGKEPQDFKQGSRTFCDDSPSRTGFLPAGRGAQYFYWLADTRRNDSAPLILWMTGGPGCSSILAMLTENGPCLIEKGNASEKWRMRRNPWSWTEAGTVLWVDQPGEVGFSVGAESDDELEVSERMLVFMLAFYERYPSLLKAPL</sequence>
<keyword evidence="7" id="KW-1185">Reference proteome</keyword>
<dbReference type="Pfam" id="PF00450">
    <property type="entry name" value="Peptidase_S10"/>
    <property type="match status" value="1"/>
</dbReference>
<dbReference type="SUPFAM" id="SSF53474">
    <property type="entry name" value="alpha/beta-Hydrolases"/>
    <property type="match status" value="1"/>
</dbReference>
<dbReference type="Gene3D" id="3.40.50.1820">
    <property type="entry name" value="alpha/beta hydrolase"/>
    <property type="match status" value="1"/>
</dbReference>
<evidence type="ECO:0000256" key="4">
    <source>
        <dbReference type="ARBA" id="ARBA00022801"/>
    </source>
</evidence>
<gene>
    <name evidence="6" type="primary">SCPL49</name>
    <name evidence="6" type="ORF">SNEC2469_LOCUS13709</name>
</gene>